<organism evidence="1 2">
    <name type="scientific">Aspergillus wentii DTO 134E9</name>
    <dbReference type="NCBI Taxonomy" id="1073089"/>
    <lineage>
        <taxon>Eukaryota</taxon>
        <taxon>Fungi</taxon>
        <taxon>Dikarya</taxon>
        <taxon>Ascomycota</taxon>
        <taxon>Pezizomycotina</taxon>
        <taxon>Eurotiomycetes</taxon>
        <taxon>Eurotiomycetidae</taxon>
        <taxon>Eurotiales</taxon>
        <taxon>Aspergillaceae</taxon>
        <taxon>Aspergillus</taxon>
        <taxon>Aspergillus subgen. Cremei</taxon>
    </lineage>
</organism>
<evidence type="ECO:0000313" key="2">
    <source>
        <dbReference type="Proteomes" id="UP000184383"/>
    </source>
</evidence>
<accession>A0A1L9R4C6</accession>
<reference evidence="2" key="1">
    <citation type="journal article" date="2017" name="Genome Biol.">
        <title>Comparative genomics reveals high biological diversity and specific adaptations in the industrially and medically important fungal genus Aspergillus.</title>
        <authorList>
            <person name="de Vries R.P."/>
            <person name="Riley R."/>
            <person name="Wiebenga A."/>
            <person name="Aguilar-Osorio G."/>
            <person name="Amillis S."/>
            <person name="Uchima C.A."/>
            <person name="Anderluh G."/>
            <person name="Asadollahi M."/>
            <person name="Askin M."/>
            <person name="Barry K."/>
            <person name="Battaglia E."/>
            <person name="Bayram O."/>
            <person name="Benocci T."/>
            <person name="Braus-Stromeyer S.A."/>
            <person name="Caldana C."/>
            <person name="Canovas D."/>
            <person name="Cerqueira G.C."/>
            <person name="Chen F."/>
            <person name="Chen W."/>
            <person name="Choi C."/>
            <person name="Clum A."/>
            <person name="Dos Santos R.A."/>
            <person name="Damasio A.R."/>
            <person name="Diallinas G."/>
            <person name="Emri T."/>
            <person name="Fekete E."/>
            <person name="Flipphi M."/>
            <person name="Freyberg S."/>
            <person name="Gallo A."/>
            <person name="Gournas C."/>
            <person name="Habgood R."/>
            <person name="Hainaut M."/>
            <person name="Harispe M.L."/>
            <person name="Henrissat B."/>
            <person name="Hilden K.S."/>
            <person name="Hope R."/>
            <person name="Hossain A."/>
            <person name="Karabika E."/>
            <person name="Karaffa L."/>
            <person name="Karanyi Z."/>
            <person name="Krasevec N."/>
            <person name="Kuo A."/>
            <person name="Kusch H."/>
            <person name="LaButti K."/>
            <person name="Lagendijk E.L."/>
            <person name="Lapidus A."/>
            <person name="Levasseur A."/>
            <person name="Lindquist E."/>
            <person name="Lipzen A."/>
            <person name="Logrieco A.F."/>
            <person name="MacCabe A."/>
            <person name="Maekelae M.R."/>
            <person name="Malavazi I."/>
            <person name="Melin P."/>
            <person name="Meyer V."/>
            <person name="Mielnichuk N."/>
            <person name="Miskei M."/>
            <person name="Molnar A.P."/>
            <person name="Mule G."/>
            <person name="Ngan C.Y."/>
            <person name="Orejas M."/>
            <person name="Orosz E."/>
            <person name="Ouedraogo J.P."/>
            <person name="Overkamp K.M."/>
            <person name="Park H.-S."/>
            <person name="Perrone G."/>
            <person name="Piumi F."/>
            <person name="Punt P.J."/>
            <person name="Ram A.F."/>
            <person name="Ramon A."/>
            <person name="Rauscher S."/>
            <person name="Record E."/>
            <person name="Riano-Pachon D.M."/>
            <person name="Robert V."/>
            <person name="Roehrig J."/>
            <person name="Ruller R."/>
            <person name="Salamov A."/>
            <person name="Salih N.S."/>
            <person name="Samson R.A."/>
            <person name="Sandor E."/>
            <person name="Sanguinetti M."/>
            <person name="Schuetze T."/>
            <person name="Sepcic K."/>
            <person name="Shelest E."/>
            <person name="Sherlock G."/>
            <person name="Sophianopoulou V."/>
            <person name="Squina F.M."/>
            <person name="Sun H."/>
            <person name="Susca A."/>
            <person name="Todd R.B."/>
            <person name="Tsang A."/>
            <person name="Unkles S.E."/>
            <person name="van de Wiele N."/>
            <person name="van Rossen-Uffink D."/>
            <person name="Oliveira J.V."/>
            <person name="Vesth T.C."/>
            <person name="Visser J."/>
            <person name="Yu J.-H."/>
            <person name="Zhou M."/>
            <person name="Andersen M.R."/>
            <person name="Archer D.B."/>
            <person name="Baker S.E."/>
            <person name="Benoit I."/>
            <person name="Brakhage A.A."/>
            <person name="Braus G.H."/>
            <person name="Fischer R."/>
            <person name="Frisvad J.C."/>
            <person name="Goldman G.H."/>
            <person name="Houbraken J."/>
            <person name="Oakley B."/>
            <person name="Pocsi I."/>
            <person name="Scazzocchio C."/>
            <person name="Seiboth B."/>
            <person name="vanKuyk P.A."/>
            <person name="Wortman J."/>
            <person name="Dyer P.S."/>
            <person name="Grigoriev I.V."/>
        </authorList>
    </citation>
    <scope>NUCLEOTIDE SEQUENCE [LARGE SCALE GENOMIC DNA]</scope>
    <source>
        <strain evidence="2">DTO 134E9</strain>
    </source>
</reference>
<keyword evidence="2" id="KW-1185">Reference proteome</keyword>
<protein>
    <submittedName>
        <fullName evidence="1">Uncharacterized protein</fullName>
    </submittedName>
</protein>
<evidence type="ECO:0000313" key="1">
    <source>
        <dbReference type="EMBL" id="OJJ29742.1"/>
    </source>
</evidence>
<dbReference type="EMBL" id="KV878218">
    <property type="protein sequence ID" value="OJJ29742.1"/>
    <property type="molecule type" value="Genomic_DNA"/>
</dbReference>
<dbReference type="OrthoDB" id="4177740at2759"/>
<dbReference type="STRING" id="1073089.A0A1L9R4C6"/>
<dbReference type="Proteomes" id="UP000184383">
    <property type="component" value="Unassembled WGS sequence"/>
</dbReference>
<gene>
    <name evidence="1" type="ORF">ASPWEDRAFT_32980</name>
</gene>
<name>A0A1L9R4C6_ASPWE</name>
<sequence>MSSRYYIINHVDRTSSSDIERKCLLKDLRTIFWAVEEPQEPFMEEEDILRLNLEVKALDMTGDTSTVPEFFKPLPREKLQMHPTAEDEETRCRLNGLKNIMTTPVSSAITVLTPSAAILRGNFVSLADSYRGFSYALFKEQNMDTIFIEPSHTFNPAGAWEVKGKYKHKPHLIFTMKHDIIGDVRLLRGEVLAIIAALRSRLVPDMFKEHLVIPAYHDGQNLLLRKSPLFDFSRYEIAPFDLFVRHLASEPVEEIRMFPKQHQQLLCVHREAWLSNSLCQEGKKTDDQELKILSDHPGSDMI</sequence>
<dbReference type="RefSeq" id="XP_040683419.1">
    <property type="nucleotide sequence ID" value="XM_040833732.1"/>
</dbReference>
<dbReference type="VEuPathDB" id="FungiDB:ASPWEDRAFT_32980"/>
<dbReference type="GeneID" id="63749580"/>
<dbReference type="AlphaFoldDB" id="A0A1L9R4C6"/>
<proteinExistence type="predicted"/>